<accession>A0A2V3DTJ1</accession>
<dbReference type="InterPro" id="IPR025332">
    <property type="entry name" value="DUF4238"/>
</dbReference>
<dbReference type="EMBL" id="QHLZ01000021">
    <property type="protein sequence ID" value="PXA63898.1"/>
    <property type="molecule type" value="Genomic_DNA"/>
</dbReference>
<proteinExistence type="predicted"/>
<sequence length="364" mass="41120">MVNGDWQVVSSVKNPWGRIPLTGGGRTLSPAMEEYKLKLSTKLALPDTEARRHHYVPQTYLRKWSDDGKRVWTLDTQTGLARRLGVRDICVSENFYRVVGSDGLEHNRVELLFGVVDEEIARIQNLLLNLSDPDVLTFDDFMAVGVVVAMQRMRTLQTRRLLMQYDSWYLAQTTDAQSQTPGSAIRLAGIHTQTAFSAVWAAADIFTTRQLELWDDPQGRFVTSDCPVQIPFESGVRPDTVQASRIWWPISPSRAVSLSNDHRGEKVVHRRVNRAMVAVARQAVIQGRERFIIAPQSQLGFLPVGSPLKKRAQIELTCSQFHRGKYYPPPSCVVARLETYAEYPRVALCSNGLHSHDPKLHEMG</sequence>
<dbReference type="Proteomes" id="UP000246303">
    <property type="component" value="Unassembled WGS sequence"/>
</dbReference>
<keyword evidence="2" id="KW-1185">Reference proteome</keyword>
<dbReference type="Pfam" id="PF14022">
    <property type="entry name" value="DUF4238"/>
    <property type="match status" value="1"/>
</dbReference>
<organism evidence="1 2">
    <name type="scientific">Arthrobacter psychrochitiniphilus</name>
    <dbReference type="NCBI Taxonomy" id="291045"/>
    <lineage>
        <taxon>Bacteria</taxon>
        <taxon>Bacillati</taxon>
        <taxon>Actinomycetota</taxon>
        <taxon>Actinomycetes</taxon>
        <taxon>Micrococcales</taxon>
        <taxon>Micrococcaceae</taxon>
        <taxon>Arthrobacter</taxon>
    </lineage>
</organism>
<reference evidence="1 2" key="1">
    <citation type="submission" date="2018-05" db="EMBL/GenBank/DDBJ databases">
        <title>Genetic diversity of glacier-inhabiting Cryobacterium bacteria in China and description of Cryobacterium mengkeensis sp. nov. and Arthrobacter glacialis sp. nov.</title>
        <authorList>
            <person name="Liu Q."/>
            <person name="Xin Y.-H."/>
        </authorList>
    </citation>
    <scope>NUCLEOTIDE SEQUENCE [LARGE SCALE GENOMIC DNA]</scope>
    <source>
        <strain evidence="1 2">GP3</strain>
    </source>
</reference>
<gene>
    <name evidence="1" type="ORF">CVS29_17905</name>
</gene>
<evidence type="ECO:0000313" key="2">
    <source>
        <dbReference type="Proteomes" id="UP000246303"/>
    </source>
</evidence>
<dbReference type="OrthoDB" id="580988at2"/>
<protein>
    <recommendedName>
        <fullName evidence="3">DUF4238 domain-containing protein</fullName>
    </recommendedName>
</protein>
<evidence type="ECO:0008006" key="3">
    <source>
        <dbReference type="Google" id="ProtNLM"/>
    </source>
</evidence>
<comment type="caution">
    <text evidence="1">The sequence shown here is derived from an EMBL/GenBank/DDBJ whole genome shotgun (WGS) entry which is preliminary data.</text>
</comment>
<dbReference type="AlphaFoldDB" id="A0A2V3DTJ1"/>
<name>A0A2V3DTJ1_9MICC</name>
<evidence type="ECO:0000313" key="1">
    <source>
        <dbReference type="EMBL" id="PXA63898.1"/>
    </source>
</evidence>